<dbReference type="SUPFAM" id="SSF47113">
    <property type="entry name" value="Histone-fold"/>
    <property type="match status" value="1"/>
</dbReference>
<reference evidence="1 2" key="1">
    <citation type="submission" date="2019-10" db="EMBL/GenBank/DDBJ databases">
        <authorList>
            <person name="Palmer J.M."/>
        </authorList>
    </citation>
    <scope>NUCLEOTIDE SEQUENCE [LARGE SCALE GENOMIC DNA]</scope>
    <source>
        <strain evidence="1 2">TWF694</strain>
    </source>
</reference>
<proteinExistence type="predicted"/>
<gene>
    <name evidence="1" type="ORF">TWF694_005641</name>
</gene>
<name>A0AAV9WUY2_9PEZI</name>
<keyword evidence="2" id="KW-1185">Reference proteome</keyword>
<dbReference type="Proteomes" id="UP001365542">
    <property type="component" value="Unassembled WGS sequence"/>
</dbReference>
<dbReference type="EMBL" id="JAVHJO010000017">
    <property type="protein sequence ID" value="KAK6525511.1"/>
    <property type="molecule type" value="Genomic_DNA"/>
</dbReference>
<evidence type="ECO:0000313" key="1">
    <source>
        <dbReference type="EMBL" id="KAK6525511.1"/>
    </source>
</evidence>
<comment type="caution">
    <text evidence="1">The sequence shown here is derived from an EMBL/GenBank/DDBJ whole genome shotgun (WGS) entry which is preliminary data.</text>
</comment>
<dbReference type="GO" id="GO:0046982">
    <property type="term" value="F:protein heterodimerization activity"/>
    <property type="evidence" value="ECO:0007669"/>
    <property type="project" value="InterPro"/>
</dbReference>
<dbReference type="Gene3D" id="1.10.20.10">
    <property type="entry name" value="Histone, subunit A"/>
    <property type="match status" value="1"/>
</dbReference>
<accession>A0AAV9WUY2</accession>
<dbReference type="InterPro" id="IPR009072">
    <property type="entry name" value="Histone-fold"/>
</dbReference>
<organism evidence="1 2">
    <name type="scientific">Orbilia ellipsospora</name>
    <dbReference type="NCBI Taxonomy" id="2528407"/>
    <lineage>
        <taxon>Eukaryota</taxon>
        <taxon>Fungi</taxon>
        <taxon>Dikarya</taxon>
        <taxon>Ascomycota</taxon>
        <taxon>Pezizomycotina</taxon>
        <taxon>Orbiliomycetes</taxon>
        <taxon>Orbiliales</taxon>
        <taxon>Orbiliaceae</taxon>
        <taxon>Orbilia</taxon>
    </lineage>
</organism>
<evidence type="ECO:0008006" key="3">
    <source>
        <dbReference type="Google" id="ProtNLM"/>
    </source>
</evidence>
<protein>
    <recommendedName>
        <fullName evidence="3">Histone H2A</fullName>
    </recommendedName>
</protein>
<sequence length="485" mass="54771">MMGSRPKVFSTFKVESGSLCFGALHNIWSGSTLPVQQFPLVRPQLSGTVAVHPLEHNIVAKRGTWNVFQLVDTASREVCGWFVSHTDVNPVSEVDKILRISGSPYEEDCGSTMNDENTYKEKVLVINRYDWGYYRKQFFAEIGEGVPEGNNDFLANSNSAGLVDYSQAQSQVNQWKELRPSKRAPSGSGVWMYSPNAEYMFGRFGFDEDGTAALSFLFFSINTVFPRTSFDGLQTTVRKVETHEERFQRKLAEGYDFSGIQDLHKISKPQGQPGLSPWASSPPPKPLLLGPYDPCNHIFFDRDIDALHFSVCKSLSQPENQFMTFAAPWRGAIYKLLNELTLSWIEKYIVPNVPNHKDTQTVADSLFLTSMNTGQNLLGKQSHSRFLNPSQSFIDNFDTNAVQGRLTKFLISRSQEPTPPDNEYTTGLCGVLIYFISEVLELAIRSALDSSRPQLTPYDIRMAIYFDNELLNILQYSAIFWDEGN</sequence>
<evidence type="ECO:0000313" key="2">
    <source>
        <dbReference type="Proteomes" id="UP001365542"/>
    </source>
</evidence>
<dbReference type="AlphaFoldDB" id="A0AAV9WUY2"/>